<keyword evidence="1" id="KW-0812">Transmembrane</keyword>
<keyword evidence="1" id="KW-1133">Transmembrane helix</keyword>
<feature type="transmembrane region" description="Helical" evidence="1">
    <location>
        <begin position="29"/>
        <end position="53"/>
    </location>
</feature>
<dbReference type="PANTHER" id="PTHR33361">
    <property type="entry name" value="GLR0591 PROTEIN"/>
    <property type="match status" value="1"/>
</dbReference>
<organism evidence="2 3">
    <name type="scientific">Stylophora pistillata</name>
    <name type="common">Smooth cauliflower coral</name>
    <dbReference type="NCBI Taxonomy" id="50429"/>
    <lineage>
        <taxon>Eukaryota</taxon>
        <taxon>Metazoa</taxon>
        <taxon>Cnidaria</taxon>
        <taxon>Anthozoa</taxon>
        <taxon>Hexacorallia</taxon>
        <taxon>Scleractinia</taxon>
        <taxon>Astrocoeniina</taxon>
        <taxon>Pocilloporidae</taxon>
        <taxon>Stylophora</taxon>
    </lineage>
</organism>
<gene>
    <name evidence="2" type="ORF">AWC38_SpisGene3397</name>
</gene>
<sequence length="792" mass="90318">MQQTKSTEMMVSDEKNITFGRQGPSRERIITIMILVVATIIFIVGIALIAIAANEKGKDEGTPVTKAALHKVAKCDYSEEAKRVGLGEFLDKVKSTYYRLHPYEVYDDPDVSSDRIKKEFVAYDPTPSVMKTRTDTSLALLKEIKDKTINTPALKPRERKVLAQVKHYLQHVFGKPFDANYYAGDWMMGPNKRCWQEICYIGNTVNNGLGLHFKPRSVPDIELIEEKLKTYNASILQYIENMKVGIRRGMVRSKEACEVGFKALRAKYMKVYLNNETGILQESFVQPLLDVDYYRGITEETDDQWKANHNGKNVSVSVKGYLVNYLGKPLIRLLRYVKDEHIRHCVPGNVSSGWATLPLKHIWVDGKENASSSTDRHLPTGEPLNGSLAYTSILSYFTTNDMTPTEVTKLGKKLLDLYYPMVLEIARKVTEKTNYDTAKQEFKKLINDPSKFRFNTKPIPKNESDEQAEEKCSNIEGAKEHCPTRWAAVQAWMAEIRKVISLLAPKTVTMFHFTGDKATTPICPIDVQPNFNPAVSFQSYHSSDSNCSKSAKFKIPFFSLFPTYEEWSVDAHEAMPGHHLQVQGHLEHFLDNCGGAISWLDGLTSYTGFKEGWAIYAEYPLIGRDTDTYADEPMQKYGMLKWLVWRSIRLIVDPGLNHFGMKRDEVIDYFKHYAWDNSSFPLSEAVRYESIPGQATPYMVGQGKILEAREYAEKELGDKFDLRDFHYQILSQGSSPLGYMMDHVKDYVACVKDQAKEGCDVIMNPPKKSEAKKIAKAQGRWSKMIKPVIYYR</sequence>
<name>A0A2B4STW3_STYPI</name>
<keyword evidence="3" id="KW-1185">Reference proteome</keyword>
<dbReference type="PANTHER" id="PTHR33361:SF2">
    <property type="entry name" value="DUF885 DOMAIN-CONTAINING PROTEIN"/>
    <property type="match status" value="1"/>
</dbReference>
<proteinExistence type="predicted"/>
<dbReference type="Proteomes" id="UP000225706">
    <property type="component" value="Unassembled WGS sequence"/>
</dbReference>
<dbReference type="OrthoDB" id="10293463at2759"/>
<evidence type="ECO:0000313" key="3">
    <source>
        <dbReference type="Proteomes" id="UP000225706"/>
    </source>
</evidence>
<comment type="caution">
    <text evidence="2">The sequence shown here is derived from an EMBL/GenBank/DDBJ whole genome shotgun (WGS) entry which is preliminary data.</text>
</comment>
<dbReference type="AlphaFoldDB" id="A0A2B4STW3"/>
<evidence type="ECO:0000313" key="2">
    <source>
        <dbReference type="EMBL" id="PFX31835.1"/>
    </source>
</evidence>
<dbReference type="Pfam" id="PF05960">
    <property type="entry name" value="DUF885"/>
    <property type="match status" value="1"/>
</dbReference>
<evidence type="ECO:0008006" key="4">
    <source>
        <dbReference type="Google" id="ProtNLM"/>
    </source>
</evidence>
<reference evidence="3" key="1">
    <citation type="journal article" date="2017" name="bioRxiv">
        <title>Comparative analysis of the genomes of Stylophora pistillata and Acropora digitifera provides evidence for extensive differences between species of corals.</title>
        <authorList>
            <person name="Voolstra C.R."/>
            <person name="Li Y."/>
            <person name="Liew Y.J."/>
            <person name="Baumgarten S."/>
            <person name="Zoccola D."/>
            <person name="Flot J.-F."/>
            <person name="Tambutte S."/>
            <person name="Allemand D."/>
            <person name="Aranda M."/>
        </authorList>
    </citation>
    <scope>NUCLEOTIDE SEQUENCE [LARGE SCALE GENOMIC DNA]</scope>
</reference>
<protein>
    <recommendedName>
        <fullName evidence="4">DUF885 domain-containing protein</fullName>
    </recommendedName>
</protein>
<dbReference type="EMBL" id="LSMT01000031">
    <property type="protein sequence ID" value="PFX31835.1"/>
    <property type="molecule type" value="Genomic_DNA"/>
</dbReference>
<dbReference type="InterPro" id="IPR010281">
    <property type="entry name" value="DUF885"/>
</dbReference>
<accession>A0A2B4STW3</accession>
<keyword evidence="1" id="KW-0472">Membrane</keyword>
<evidence type="ECO:0000256" key="1">
    <source>
        <dbReference type="SAM" id="Phobius"/>
    </source>
</evidence>